<keyword evidence="5 17" id="KW-0679">Respiratory chain</keyword>
<sequence length="385" mass="42387">MGTIRTIRTIISGLSLVLLPFTARAEWTVNLSPGVTEVSRSVYDLHMTIFWICVAIGCVVFGVMFWSIFHHRKSKGAKAHHFHEHTLVEIAWTLVPLGILVAMAVPATATLVKMYDPSEADLDIQITGYQWKWRYTYLDKDLDFFSNLATPREQIGNEEAKGDNYLLEVDRHLVLPTDTKIRLLLTANDVIHSWWVPALAVKKDAIPGFINEAWTRIDEPGIYRGQCAELCGQDHGFMPIVVEAVPPEQFQQWLAQVKAEKQAEAAAAEKSWTLDELMTQGEQVYLRACAACHQPTGTGVPPAFPALKGSPVALGDVGAHIDIVLNGRPGTAMQAFRDQLSATELAAVITYERNAWGNSTGEAVAPSQITRILEGNAETAGEGAQ</sequence>
<keyword evidence="12 18" id="KW-0186">Copper</keyword>
<name>A0A081FWQ8_9GAMM</name>
<evidence type="ECO:0000256" key="6">
    <source>
        <dbReference type="ARBA" id="ARBA00022692"/>
    </source>
</evidence>
<keyword evidence="11 16" id="KW-0408">Iron</keyword>
<keyword evidence="7 16" id="KW-0479">Metal-binding</keyword>
<evidence type="ECO:0000256" key="9">
    <source>
        <dbReference type="ARBA" id="ARBA00022982"/>
    </source>
</evidence>
<keyword evidence="4 16" id="KW-0349">Heme</keyword>
<feature type="transmembrane region" description="Helical" evidence="19">
    <location>
        <begin position="90"/>
        <end position="112"/>
    </location>
</feature>
<evidence type="ECO:0000256" key="13">
    <source>
        <dbReference type="ARBA" id="ARBA00023136"/>
    </source>
</evidence>
<dbReference type="GO" id="GO:0016491">
    <property type="term" value="F:oxidoreductase activity"/>
    <property type="evidence" value="ECO:0007669"/>
    <property type="project" value="UniProtKB-KW"/>
</dbReference>
<dbReference type="GO" id="GO:0020037">
    <property type="term" value="F:heme binding"/>
    <property type="evidence" value="ECO:0007669"/>
    <property type="project" value="InterPro"/>
</dbReference>
<dbReference type="InterPro" id="IPR014222">
    <property type="entry name" value="Cyt_c_oxidase_su2"/>
</dbReference>
<dbReference type="Gene3D" id="1.10.287.90">
    <property type="match status" value="1"/>
</dbReference>
<comment type="cofactor">
    <cofactor evidence="18">
        <name>Cu cation</name>
        <dbReference type="ChEBI" id="CHEBI:23378"/>
    </cofactor>
    <text evidence="18">Binds a copper A center.</text>
</comment>
<keyword evidence="8" id="KW-1278">Translocase</keyword>
<evidence type="ECO:0000313" key="24">
    <source>
        <dbReference type="Proteomes" id="UP000028252"/>
    </source>
</evidence>
<evidence type="ECO:0000256" key="3">
    <source>
        <dbReference type="ARBA" id="ARBA00022448"/>
    </source>
</evidence>
<gene>
    <name evidence="23" type="ORF">ADIMK_2933</name>
</gene>
<dbReference type="PROSITE" id="PS00078">
    <property type="entry name" value="COX2"/>
    <property type="match status" value="1"/>
</dbReference>
<dbReference type="SUPFAM" id="SSF81464">
    <property type="entry name" value="Cytochrome c oxidase subunit II-like, transmembrane region"/>
    <property type="match status" value="1"/>
</dbReference>
<evidence type="ECO:0000256" key="10">
    <source>
        <dbReference type="ARBA" id="ARBA00022989"/>
    </source>
</evidence>
<evidence type="ECO:0000256" key="14">
    <source>
        <dbReference type="ARBA" id="ARBA00024688"/>
    </source>
</evidence>
<evidence type="ECO:0000256" key="12">
    <source>
        <dbReference type="ARBA" id="ARBA00023008"/>
    </source>
</evidence>
<evidence type="ECO:0000256" key="5">
    <source>
        <dbReference type="ARBA" id="ARBA00022660"/>
    </source>
</evidence>
<dbReference type="InterPro" id="IPR036909">
    <property type="entry name" value="Cyt_c-like_dom_sf"/>
</dbReference>
<comment type="function">
    <text evidence="14 18">Subunits I and II form the functional core of the enzyme complex. Electrons originating in cytochrome c are transferred via heme a and Cu(A) to the binuclear center formed by heme a3 and Cu(B).</text>
</comment>
<dbReference type="InterPro" id="IPR011759">
    <property type="entry name" value="Cyt_c_oxidase_su2_TM_dom"/>
</dbReference>
<dbReference type="InterPro" id="IPR045187">
    <property type="entry name" value="CcO_II"/>
</dbReference>
<dbReference type="Gene3D" id="2.60.40.420">
    <property type="entry name" value="Cupredoxins - blue copper proteins"/>
    <property type="match status" value="1"/>
</dbReference>
<evidence type="ECO:0000256" key="17">
    <source>
        <dbReference type="RuleBase" id="RU000456"/>
    </source>
</evidence>
<dbReference type="PATRIC" id="fig|1232683.4.peg.2884"/>
<dbReference type="AlphaFoldDB" id="A0A081FWQ8"/>
<dbReference type="SUPFAM" id="SSF49503">
    <property type="entry name" value="Cupredoxins"/>
    <property type="match status" value="1"/>
</dbReference>
<keyword evidence="13 19" id="KW-0472">Membrane</keyword>
<evidence type="ECO:0000256" key="16">
    <source>
        <dbReference type="PROSITE-ProRule" id="PRU00433"/>
    </source>
</evidence>
<dbReference type="EMBL" id="JMQN01000043">
    <property type="protein sequence ID" value="KEA62963.1"/>
    <property type="molecule type" value="Genomic_DNA"/>
</dbReference>
<comment type="similarity">
    <text evidence="2 17">Belongs to the cytochrome c oxidase subunit 2 family.</text>
</comment>
<dbReference type="PANTHER" id="PTHR22888:SF9">
    <property type="entry name" value="CYTOCHROME C OXIDASE SUBUNIT 2"/>
    <property type="match status" value="1"/>
</dbReference>
<evidence type="ECO:0000256" key="8">
    <source>
        <dbReference type="ARBA" id="ARBA00022967"/>
    </source>
</evidence>
<organism evidence="23 24">
    <name type="scientific">Marinobacterium lacunae</name>
    <dbReference type="NCBI Taxonomy" id="1232683"/>
    <lineage>
        <taxon>Bacteria</taxon>
        <taxon>Pseudomonadati</taxon>
        <taxon>Pseudomonadota</taxon>
        <taxon>Gammaproteobacteria</taxon>
        <taxon>Oceanospirillales</taxon>
        <taxon>Oceanospirillaceae</taxon>
        <taxon>Marinobacterium</taxon>
    </lineage>
</organism>
<dbReference type="Pfam" id="PF02790">
    <property type="entry name" value="COX2_TM"/>
    <property type="match status" value="1"/>
</dbReference>
<dbReference type="InterPro" id="IPR001505">
    <property type="entry name" value="Copper_CuA"/>
</dbReference>
<dbReference type="InterPro" id="IPR002429">
    <property type="entry name" value="CcO_II-like_C"/>
</dbReference>
<dbReference type="Pfam" id="PF00116">
    <property type="entry name" value="COX2"/>
    <property type="match status" value="1"/>
</dbReference>
<dbReference type="GO" id="GO:0042773">
    <property type="term" value="P:ATP synthesis coupled electron transport"/>
    <property type="evidence" value="ECO:0007669"/>
    <property type="project" value="TreeGrafter"/>
</dbReference>
<dbReference type="PROSITE" id="PS50857">
    <property type="entry name" value="COX2_CUA"/>
    <property type="match status" value="1"/>
</dbReference>
<dbReference type="SUPFAM" id="SSF46626">
    <property type="entry name" value="Cytochrome c"/>
    <property type="match status" value="1"/>
</dbReference>
<keyword evidence="23" id="KW-0560">Oxidoreductase</keyword>
<dbReference type="OrthoDB" id="9781261at2"/>
<keyword evidence="9 17" id="KW-0249">Electron transport</keyword>
<protein>
    <recommendedName>
        <fullName evidence="18">Cytochrome c oxidase subunit 2</fullName>
        <ecNumber evidence="18">7.1.1.9</ecNumber>
    </recommendedName>
</protein>
<dbReference type="Gene3D" id="1.10.760.10">
    <property type="entry name" value="Cytochrome c-like domain"/>
    <property type="match status" value="1"/>
</dbReference>
<evidence type="ECO:0000256" key="4">
    <source>
        <dbReference type="ARBA" id="ARBA00022617"/>
    </source>
</evidence>
<dbReference type="InterPro" id="IPR036257">
    <property type="entry name" value="Cyt_c_oxidase_su2_TM_sf"/>
</dbReference>
<evidence type="ECO:0000256" key="2">
    <source>
        <dbReference type="ARBA" id="ARBA00007866"/>
    </source>
</evidence>
<dbReference type="Proteomes" id="UP000028252">
    <property type="component" value="Unassembled WGS sequence"/>
</dbReference>
<comment type="caution">
    <text evidence="23">The sequence shown here is derived from an EMBL/GenBank/DDBJ whole genome shotgun (WGS) entry which is preliminary data.</text>
</comment>
<evidence type="ECO:0000259" key="21">
    <source>
        <dbReference type="PROSITE" id="PS50999"/>
    </source>
</evidence>
<accession>A0A081FWQ8</accession>
<evidence type="ECO:0000256" key="7">
    <source>
        <dbReference type="ARBA" id="ARBA00022723"/>
    </source>
</evidence>
<dbReference type="NCBIfam" id="TIGR02866">
    <property type="entry name" value="CoxB"/>
    <property type="match status" value="1"/>
</dbReference>
<keyword evidence="3 17" id="KW-0813">Transport</keyword>
<dbReference type="GO" id="GO:0004129">
    <property type="term" value="F:cytochrome-c oxidase activity"/>
    <property type="evidence" value="ECO:0007669"/>
    <property type="project" value="UniProtKB-EC"/>
</dbReference>
<feature type="domain" description="Cytochrome oxidase subunit II copper A binding" evidence="20">
    <location>
        <begin position="119"/>
        <end position="256"/>
    </location>
</feature>
<dbReference type="PROSITE" id="PS51007">
    <property type="entry name" value="CYTC"/>
    <property type="match status" value="1"/>
</dbReference>
<dbReference type="RefSeq" id="WP_051692985.1">
    <property type="nucleotide sequence ID" value="NZ_JMQN01000043.1"/>
</dbReference>
<evidence type="ECO:0000256" key="1">
    <source>
        <dbReference type="ARBA" id="ARBA00004141"/>
    </source>
</evidence>
<evidence type="ECO:0000256" key="18">
    <source>
        <dbReference type="RuleBase" id="RU004024"/>
    </source>
</evidence>
<evidence type="ECO:0000256" key="15">
    <source>
        <dbReference type="ARBA" id="ARBA00047816"/>
    </source>
</evidence>
<feature type="domain" description="Cytochrome c" evidence="22">
    <location>
        <begin position="276"/>
        <end position="356"/>
    </location>
</feature>
<evidence type="ECO:0000259" key="22">
    <source>
        <dbReference type="PROSITE" id="PS51007"/>
    </source>
</evidence>
<feature type="transmembrane region" description="Helical" evidence="19">
    <location>
        <begin position="49"/>
        <end position="69"/>
    </location>
</feature>
<dbReference type="InterPro" id="IPR009056">
    <property type="entry name" value="Cyt_c-like_dom"/>
</dbReference>
<keyword evidence="24" id="KW-1185">Reference proteome</keyword>
<dbReference type="Pfam" id="PF13442">
    <property type="entry name" value="Cytochrome_CBB3"/>
    <property type="match status" value="1"/>
</dbReference>
<reference evidence="23 24" key="1">
    <citation type="submission" date="2014-04" db="EMBL/GenBank/DDBJ databases">
        <title>Marinobacterium kochiensis sp. nov., isolated from sediment sample collected from Kochi backwaters in Kerala, India.</title>
        <authorList>
            <person name="Singh A."/>
            <person name="Pinnaka A.K."/>
        </authorList>
    </citation>
    <scope>NUCLEOTIDE SEQUENCE [LARGE SCALE GENOMIC DNA]</scope>
    <source>
        <strain evidence="23 24">AK27</strain>
    </source>
</reference>
<evidence type="ECO:0000256" key="11">
    <source>
        <dbReference type="ARBA" id="ARBA00023004"/>
    </source>
</evidence>
<dbReference type="EC" id="7.1.1.9" evidence="18"/>
<dbReference type="GO" id="GO:0005886">
    <property type="term" value="C:plasma membrane"/>
    <property type="evidence" value="ECO:0007669"/>
    <property type="project" value="UniProtKB-SubCell"/>
</dbReference>
<evidence type="ECO:0000259" key="20">
    <source>
        <dbReference type="PROSITE" id="PS50857"/>
    </source>
</evidence>
<feature type="domain" description="Cytochrome oxidase subunit II transmembrane region profile" evidence="21">
    <location>
        <begin position="23"/>
        <end position="118"/>
    </location>
</feature>
<comment type="subcellular location">
    <subcellularLocation>
        <location evidence="17">Cell membrane</location>
        <topology evidence="17">Multi-pass membrane protein</topology>
    </subcellularLocation>
    <subcellularLocation>
        <location evidence="1">Membrane</location>
        <topology evidence="1">Multi-pass membrane protein</topology>
    </subcellularLocation>
</comment>
<evidence type="ECO:0000313" key="23">
    <source>
        <dbReference type="EMBL" id="KEA62963.1"/>
    </source>
</evidence>
<dbReference type="InterPro" id="IPR008972">
    <property type="entry name" value="Cupredoxin"/>
</dbReference>
<evidence type="ECO:0000256" key="19">
    <source>
        <dbReference type="SAM" id="Phobius"/>
    </source>
</evidence>
<keyword evidence="10 19" id="KW-1133">Transmembrane helix</keyword>
<dbReference type="PROSITE" id="PS50999">
    <property type="entry name" value="COX2_TM"/>
    <property type="match status" value="1"/>
</dbReference>
<dbReference type="eggNOG" id="COG1622">
    <property type="taxonomic scope" value="Bacteria"/>
</dbReference>
<dbReference type="PANTHER" id="PTHR22888">
    <property type="entry name" value="CYTOCHROME C OXIDASE, SUBUNIT II"/>
    <property type="match status" value="1"/>
</dbReference>
<dbReference type="GO" id="GO:0005507">
    <property type="term" value="F:copper ion binding"/>
    <property type="evidence" value="ECO:0007669"/>
    <property type="project" value="InterPro"/>
</dbReference>
<proteinExistence type="inferred from homology"/>
<dbReference type="STRING" id="1232683.ADIMK_2933"/>
<dbReference type="PRINTS" id="PR01166">
    <property type="entry name" value="CYCOXIDASEII"/>
</dbReference>
<comment type="catalytic activity">
    <reaction evidence="15 18">
        <text>4 Fe(II)-[cytochrome c] + O2 + 8 H(+)(in) = 4 Fe(III)-[cytochrome c] + 2 H2O + 4 H(+)(out)</text>
        <dbReference type="Rhea" id="RHEA:11436"/>
        <dbReference type="Rhea" id="RHEA-COMP:10350"/>
        <dbReference type="Rhea" id="RHEA-COMP:14399"/>
        <dbReference type="ChEBI" id="CHEBI:15377"/>
        <dbReference type="ChEBI" id="CHEBI:15378"/>
        <dbReference type="ChEBI" id="CHEBI:15379"/>
        <dbReference type="ChEBI" id="CHEBI:29033"/>
        <dbReference type="ChEBI" id="CHEBI:29034"/>
        <dbReference type="EC" id="7.1.1.9"/>
    </reaction>
</comment>
<keyword evidence="6 17" id="KW-0812">Transmembrane</keyword>